<dbReference type="AlphaFoldDB" id="A0A931FGW0"/>
<keyword evidence="1" id="KW-0732">Signal</keyword>
<dbReference type="Proteomes" id="UP000657385">
    <property type="component" value="Unassembled WGS sequence"/>
</dbReference>
<evidence type="ECO:0000313" key="3">
    <source>
        <dbReference type="EMBL" id="MBF9070009.1"/>
    </source>
</evidence>
<evidence type="ECO:0000313" key="4">
    <source>
        <dbReference type="Proteomes" id="UP000657385"/>
    </source>
</evidence>
<proteinExistence type="predicted"/>
<dbReference type="Gene3D" id="2.30.30.40">
    <property type="entry name" value="SH3 Domains"/>
    <property type="match status" value="1"/>
</dbReference>
<feature type="chain" id="PRO_5037014101" evidence="1">
    <location>
        <begin position="31"/>
        <end position="130"/>
    </location>
</feature>
<dbReference type="Pfam" id="PF08239">
    <property type="entry name" value="SH3_3"/>
    <property type="match status" value="1"/>
</dbReference>
<dbReference type="EMBL" id="JADPRT010000007">
    <property type="protein sequence ID" value="MBF9070009.1"/>
    <property type="molecule type" value="Genomic_DNA"/>
</dbReference>
<name>A0A931FGW0_9ACTN</name>
<feature type="signal peptide" evidence="1">
    <location>
        <begin position="1"/>
        <end position="30"/>
    </location>
</feature>
<protein>
    <submittedName>
        <fullName evidence="3">SH3 domain-containing protein</fullName>
    </submittedName>
</protein>
<comment type="caution">
    <text evidence="3">The sequence shown here is derived from an EMBL/GenBank/DDBJ whole genome shotgun (WGS) entry which is preliminary data.</text>
</comment>
<accession>A0A931FGW0</accession>
<dbReference type="InterPro" id="IPR003646">
    <property type="entry name" value="SH3-like_bac-type"/>
</dbReference>
<keyword evidence="4" id="KW-1185">Reference proteome</keyword>
<feature type="domain" description="SH3b" evidence="2">
    <location>
        <begin position="54"/>
        <end position="123"/>
    </location>
</feature>
<dbReference type="RefSeq" id="WP_196195185.1">
    <property type="nucleotide sequence ID" value="NZ_JADPRT010000007.1"/>
</dbReference>
<evidence type="ECO:0000256" key="1">
    <source>
        <dbReference type="SAM" id="SignalP"/>
    </source>
</evidence>
<dbReference type="PROSITE" id="PS51781">
    <property type="entry name" value="SH3B"/>
    <property type="match status" value="1"/>
</dbReference>
<gene>
    <name evidence="3" type="ORF">I2501_18460</name>
</gene>
<evidence type="ECO:0000259" key="2">
    <source>
        <dbReference type="PROSITE" id="PS51781"/>
    </source>
</evidence>
<sequence length="130" mass="13962">MLLQSTIRKIASVTAIGALATLAAAGTASAAAPQMAPAAQAKPAMAMHHHHHLYEGRVIARTGLLIRSGPSQSAPVIGSLNYGQTVWIVCKVNGQWIDGNPRWYKLADGRWAWSSARYIVNIGPAPRWCH</sequence>
<organism evidence="3 4">
    <name type="scientific">Streptacidiphilus fuscans</name>
    <dbReference type="NCBI Taxonomy" id="2789292"/>
    <lineage>
        <taxon>Bacteria</taxon>
        <taxon>Bacillati</taxon>
        <taxon>Actinomycetota</taxon>
        <taxon>Actinomycetes</taxon>
        <taxon>Kitasatosporales</taxon>
        <taxon>Streptomycetaceae</taxon>
        <taxon>Streptacidiphilus</taxon>
    </lineage>
</organism>
<reference evidence="3" key="1">
    <citation type="submission" date="2020-11" db="EMBL/GenBank/DDBJ databases">
        <title>Isolation and identification of active actinomycetes.</title>
        <authorList>
            <person name="Yu B."/>
        </authorList>
    </citation>
    <scope>NUCLEOTIDE SEQUENCE</scope>
    <source>
        <strain evidence="3">NEAU-YB345</strain>
    </source>
</reference>